<accession>A0A199ULE2</accession>
<evidence type="ECO:0000313" key="3">
    <source>
        <dbReference type="Proteomes" id="UP000092600"/>
    </source>
</evidence>
<dbReference type="Proteomes" id="UP000092600">
    <property type="component" value="Unassembled WGS sequence"/>
</dbReference>
<proteinExistence type="predicted"/>
<feature type="compositionally biased region" description="Basic and acidic residues" evidence="1">
    <location>
        <begin position="73"/>
        <end position="93"/>
    </location>
</feature>
<evidence type="ECO:0000313" key="2">
    <source>
        <dbReference type="EMBL" id="OAY65548.1"/>
    </source>
</evidence>
<name>A0A199ULE2_ANACO</name>
<gene>
    <name evidence="2" type="ORF">ACMD2_26921</name>
</gene>
<organism evidence="2 3">
    <name type="scientific">Ananas comosus</name>
    <name type="common">Pineapple</name>
    <name type="synonym">Ananas ananas</name>
    <dbReference type="NCBI Taxonomy" id="4615"/>
    <lineage>
        <taxon>Eukaryota</taxon>
        <taxon>Viridiplantae</taxon>
        <taxon>Streptophyta</taxon>
        <taxon>Embryophyta</taxon>
        <taxon>Tracheophyta</taxon>
        <taxon>Spermatophyta</taxon>
        <taxon>Magnoliopsida</taxon>
        <taxon>Liliopsida</taxon>
        <taxon>Poales</taxon>
        <taxon>Bromeliaceae</taxon>
        <taxon>Bromelioideae</taxon>
        <taxon>Ananas</taxon>
    </lineage>
</organism>
<feature type="non-terminal residue" evidence="2">
    <location>
        <position position="93"/>
    </location>
</feature>
<feature type="region of interest" description="Disordered" evidence="1">
    <location>
        <begin position="70"/>
        <end position="93"/>
    </location>
</feature>
<sequence>MVELWNKLDGGAVWLGCSVDSLGFGEALSRTGGGHRVEACPGAGSACVRAGVRLGRPRLRIGPCPVEGGLGHHGADRPRVARLKADRPRVARL</sequence>
<dbReference type="AlphaFoldDB" id="A0A199ULE2"/>
<dbReference type="EMBL" id="LSRQ01006869">
    <property type="protein sequence ID" value="OAY65548.1"/>
    <property type="molecule type" value="Genomic_DNA"/>
</dbReference>
<comment type="caution">
    <text evidence="2">The sequence shown here is derived from an EMBL/GenBank/DDBJ whole genome shotgun (WGS) entry which is preliminary data.</text>
</comment>
<reference evidence="2 3" key="1">
    <citation type="journal article" date="2016" name="DNA Res.">
        <title>The draft genome of MD-2 pineapple using hybrid error correction of long reads.</title>
        <authorList>
            <person name="Redwan R.M."/>
            <person name="Saidin A."/>
            <person name="Kumar S.V."/>
        </authorList>
    </citation>
    <scope>NUCLEOTIDE SEQUENCE [LARGE SCALE GENOMIC DNA]</scope>
    <source>
        <strain evidence="3">cv. MD2</strain>
        <tissue evidence="2">Leaf</tissue>
    </source>
</reference>
<protein>
    <submittedName>
        <fullName evidence="2">Uncharacterized protein</fullName>
    </submittedName>
</protein>
<evidence type="ECO:0000256" key="1">
    <source>
        <dbReference type="SAM" id="MobiDB-lite"/>
    </source>
</evidence>